<organism evidence="1 2">
    <name type="scientific">Ignelater luminosus</name>
    <name type="common">Cucubano</name>
    <name type="synonym">Pyrophorus luminosus</name>
    <dbReference type="NCBI Taxonomy" id="2038154"/>
    <lineage>
        <taxon>Eukaryota</taxon>
        <taxon>Metazoa</taxon>
        <taxon>Ecdysozoa</taxon>
        <taxon>Arthropoda</taxon>
        <taxon>Hexapoda</taxon>
        <taxon>Insecta</taxon>
        <taxon>Pterygota</taxon>
        <taxon>Neoptera</taxon>
        <taxon>Endopterygota</taxon>
        <taxon>Coleoptera</taxon>
        <taxon>Polyphaga</taxon>
        <taxon>Elateriformia</taxon>
        <taxon>Elateroidea</taxon>
        <taxon>Elateridae</taxon>
        <taxon>Agrypninae</taxon>
        <taxon>Pyrophorini</taxon>
        <taxon>Ignelater</taxon>
    </lineage>
</organism>
<accession>A0A8K0CR87</accession>
<dbReference type="Gene3D" id="1.20.5.240">
    <property type="match status" value="2"/>
</dbReference>
<gene>
    <name evidence="1" type="ORF">ILUMI_17311</name>
</gene>
<comment type="caution">
    <text evidence="1">The sequence shown here is derived from an EMBL/GenBank/DDBJ whole genome shotgun (WGS) entry which is preliminary data.</text>
</comment>
<protein>
    <submittedName>
        <fullName evidence="1">Uncharacterized protein</fullName>
    </submittedName>
</protein>
<dbReference type="EMBL" id="VTPC01073157">
    <property type="protein sequence ID" value="KAF2888862.1"/>
    <property type="molecule type" value="Genomic_DNA"/>
</dbReference>
<evidence type="ECO:0000313" key="2">
    <source>
        <dbReference type="Proteomes" id="UP000801492"/>
    </source>
</evidence>
<evidence type="ECO:0000313" key="1">
    <source>
        <dbReference type="EMBL" id="KAF2888862.1"/>
    </source>
</evidence>
<dbReference type="AlphaFoldDB" id="A0A8K0CR87"/>
<proteinExistence type="predicted"/>
<reference evidence="1" key="1">
    <citation type="submission" date="2019-08" db="EMBL/GenBank/DDBJ databases">
        <title>The genome of the North American firefly Photinus pyralis.</title>
        <authorList>
            <consortium name="Photinus pyralis genome working group"/>
            <person name="Fallon T.R."/>
            <person name="Sander Lower S.E."/>
            <person name="Weng J.-K."/>
        </authorList>
    </citation>
    <scope>NUCLEOTIDE SEQUENCE</scope>
    <source>
        <strain evidence="1">TRF0915ILg1</strain>
        <tissue evidence="1">Whole body</tissue>
    </source>
</reference>
<keyword evidence="2" id="KW-1185">Reference proteome</keyword>
<dbReference type="Proteomes" id="UP000801492">
    <property type="component" value="Unassembled WGS sequence"/>
</dbReference>
<dbReference type="OrthoDB" id="6435220at2759"/>
<name>A0A8K0CR87_IGNLU</name>
<sequence length="254" mass="31199">MSEEFIREYQAYWPIISERQTLSEGFIREFQHSVYWSSISKNQILSEDFIREFQRKVYWTEISKYQKLSELFILEFQDKVDWKEISKYQDLSEEFIKEFKDYLNWHLISNCQRLSEEFIIEFKDKVDWIDIFRSQNLSEEFIERFKSHNRVSKTDFCTNRQRFISEFSTQFKNSLSRSDLLFIRRNQNLPKRLLIMHQYDLNWRDISNSLKLSEGCIIEFKNRVDWVEILKYQRLSRAFIRKFRAAAPTNSSVE</sequence>